<proteinExistence type="predicted"/>
<reference evidence="1 2" key="1">
    <citation type="submission" date="2023-03" db="EMBL/GenBank/DDBJ databases">
        <title>WGS of Gossypium arboreum.</title>
        <authorList>
            <person name="Yu D."/>
        </authorList>
    </citation>
    <scope>NUCLEOTIDE SEQUENCE [LARGE SCALE GENOMIC DNA]</scope>
    <source>
        <tissue evidence="1">Leaf</tissue>
    </source>
</reference>
<protein>
    <submittedName>
        <fullName evidence="1">Uncharacterized protein</fullName>
    </submittedName>
</protein>
<keyword evidence="2" id="KW-1185">Reference proteome</keyword>
<sequence length="67" mass="8086">MNLFFQANDYEVWKVITNDPFIPKKGVDGKIVNKEEDEWDEEDLKKIQLNCKAIEFQFLSYWSKKLQ</sequence>
<dbReference type="Proteomes" id="UP001358586">
    <property type="component" value="Chromosome 1"/>
</dbReference>
<comment type="caution">
    <text evidence="1">The sequence shown here is derived from an EMBL/GenBank/DDBJ whole genome shotgun (WGS) entry which is preliminary data.</text>
</comment>
<organism evidence="1 2">
    <name type="scientific">Gossypium arboreum</name>
    <name type="common">Tree cotton</name>
    <name type="synonym">Gossypium nanking</name>
    <dbReference type="NCBI Taxonomy" id="29729"/>
    <lineage>
        <taxon>Eukaryota</taxon>
        <taxon>Viridiplantae</taxon>
        <taxon>Streptophyta</taxon>
        <taxon>Embryophyta</taxon>
        <taxon>Tracheophyta</taxon>
        <taxon>Spermatophyta</taxon>
        <taxon>Magnoliopsida</taxon>
        <taxon>eudicotyledons</taxon>
        <taxon>Gunneridae</taxon>
        <taxon>Pentapetalae</taxon>
        <taxon>rosids</taxon>
        <taxon>malvids</taxon>
        <taxon>Malvales</taxon>
        <taxon>Malvaceae</taxon>
        <taxon>Malvoideae</taxon>
        <taxon>Gossypium</taxon>
    </lineage>
</organism>
<dbReference type="EMBL" id="JARKNE010000001">
    <property type="protein sequence ID" value="KAK5846071.1"/>
    <property type="molecule type" value="Genomic_DNA"/>
</dbReference>
<name>A0ABR0R3B1_GOSAR</name>
<evidence type="ECO:0000313" key="1">
    <source>
        <dbReference type="EMBL" id="KAK5846071.1"/>
    </source>
</evidence>
<gene>
    <name evidence="1" type="ORF">PVK06_002339</name>
</gene>
<accession>A0ABR0R3B1</accession>
<evidence type="ECO:0000313" key="2">
    <source>
        <dbReference type="Proteomes" id="UP001358586"/>
    </source>
</evidence>